<dbReference type="CDD" id="cd00170">
    <property type="entry name" value="SEC14"/>
    <property type="match status" value="1"/>
</dbReference>
<evidence type="ECO:0000313" key="4">
    <source>
        <dbReference type="Proteomes" id="UP000037460"/>
    </source>
</evidence>
<keyword evidence="4" id="KW-1185">Reference proteome</keyword>
<evidence type="ECO:0000259" key="2">
    <source>
        <dbReference type="Pfam" id="PF13716"/>
    </source>
</evidence>
<dbReference type="AlphaFoldDB" id="A0A0M0J5B3"/>
<dbReference type="PANTHER" id="PTHR48411:SF1">
    <property type="entry name" value="OS01G0948300 PROTEIN"/>
    <property type="match status" value="1"/>
</dbReference>
<comment type="caution">
    <text evidence="3">The sequence shown here is derived from an EMBL/GenBank/DDBJ whole genome shotgun (WGS) entry which is preliminary data.</text>
</comment>
<evidence type="ECO:0000256" key="1">
    <source>
        <dbReference type="SAM" id="MobiDB-lite"/>
    </source>
</evidence>
<dbReference type="PANTHER" id="PTHR48411">
    <property type="entry name" value="OS01G0948300 PROTEIN"/>
    <property type="match status" value="1"/>
</dbReference>
<dbReference type="EMBL" id="JWZX01003333">
    <property type="protein sequence ID" value="KOO21809.1"/>
    <property type="molecule type" value="Genomic_DNA"/>
</dbReference>
<name>A0A0M0J5B3_9EUKA</name>
<organism evidence="3 4">
    <name type="scientific">Chrysochromulina tobinii</name>
    <dbReference type="NCBI Taxonomy" id="1460289"/>
    <lineage>
        <taxon>Eukaryota</taxon>
        <taxon>Haptista</taxon>
        <taxon>Haptophyta</taxon>
        <taxon>Prymnesiophyceae</taxon>
        <taxon>Prymnesiales</taxon>
        <taxon>Chrysochromulinaceae</taxon>
        <taxon>Chrysochromulina</taxon>
    </lineage>
</organism>
<feature type="domain" description="CRAL-TRIO" evidence="2">
    <location>
        <begin position="25"/>
        <end position="156"/>
    </location>
</feature>
<dbReference type="Pfam" id="PF13716">
    <property type="entry name" value="CRAL_TRIO_2"/>
    <property type="match status" value="1"/>
</dbReference>
<proteinExistence type="predicted"/>
<protein>
    <recommendedName>
        <fullName evidence="2">CRAL-TRIO domain-containing protein</fullName>
    </recommendedName>
</protein>
<reference evidence="4" key="1">
    <citation type="journal article" date="2015" name="PLoS Genet.">
        <title>Genome Sequence and Transcriptome Analyses of Chrysochromulina tobin: Metabolic Tools for Enhanced Algal Fitness in the Prominent Order Prymnesiales (Haptophyceae).</title>
        <authorList>
            <person name="Hovde B.T."/>
            <person name="Deodato C.R."/>
            <person name="Hunsperger H.M."/>
            <person name="Ryken S.A."/>
            <person name="Yost W."/>
            <person name="Jha R.K."/>
            <person name="Patterson J."/>
            <person name="Monnat R.J. Jr."/>
            <person name="Barlow S.B."/>
            <person name="Starkenburg S.R."/>
            <person name="Cattolico R.A."/>
        </authorList>
    </citation>
    <scope>NUCLEOTIDE SEQUENCE</scope>
    <source>
        <strain evidence="4">CCMP291</strain>
    </source>
</reference>
<dbReference type="InterPro" id="IPR036865">
    <property type="entry name" value="CRAL-TRIO_dom_sf"/>
</dbReference>
<accession>A0A0M0J5B3</accession>
<dbReference type="Proteomes" id="UP000037460">
    <property type="component" value="Unassembled WGS sequence"/>
</dbReference>
<sequence>MRAGVGFGDVERLDAFRLTGPDNHGRPVFMFLPAAIPETEETEAIVEKLTLYVLSLVHDLVVNQQQGYTAIWMCNNHSESRPLSARWFYKMHRCVPYCYHERLAGLCLVHPSVTVRCLIFLLSYLPRVSFWEKLNYCDRLEFLDADVPVALIKTVPQLYKDYDKQLDREMYESSDRLGAGGALGGSSMAGMAGMGGLPGGLGMGVGGMGMGGVPGVYGGASAEGEQSVRPKVDLPKRNWETD</sequence>
<gene>
    <name evidence="3" type="ORF">Ctob_004239</name>
</gene>
<dbReference type="SUPFAM" id="SSF52087">
    <property type="entry name" value="CRAL/TRIO domain"/>
    <property type="match status" value="1"/>
</dbReference>
<dbReference type="InterPro" id="IPR001251">
    <property type="entry name" value="CRAL-TRIO_dom"/>
</dbReference>
<feature type="region of interest" description="Disordered" evidence="1">
    <location>
        <begin position="221"/>
        <end position="242"/>
    </location>
</feature>
<dbReference type="Gene3D" id="3.40.525.10">
    <property type="entry name" value="CRAL-TRIO lipid binding domain"/>
    <property type="match status" value="1"/>
</dbReference>
<feature type="compositionally biased region" description="Basic and acidic residues" evidence="1">
    <location>
        <begin position="226"/>
        <end position="242"/>
    </location>
</feature>
<evidence type="ECO:0000313" key="3">
    <source>
        <dbReference type="EMBL" id="KOO21809.1"/>
    </source>
</evidence>
<dbReference type="OrthoDB" id="19923at2759"/>